<proteinExistence type="inferred from homology"/>
<dbReference type="SUPFAM" id="SSF109775">
    <property type="entry name" value="Mannose-6-phosphate receptor binding protein 1 (Tip47), C-terminal domain"/>
    <property type="match status" value="1"/>
</dbReference>
<dbReference type="InterPro" id="IPR004279">
    <property type="entry name" value="Perilipin"/>
</dbReference>
<comment type="similarity">
    <text evidence="2">Belongs to the perilipin family.</text>
</comment>
<evidence type="ECO:0000313" key="5">
    <source>
        <dbReference type="Proteomes" id="UP000050525"/>
    </source>
</evidence>
<evidence type="ECO:0000256" key="1">
    <source>
        <dbReference type="ARBA" id="ARBA00004502"/>
    </source>
</evidence>
<dbReference type="GO" id="GO:0010890">
    <property type="term" value="P:positive regulation of triglyceride storage"/>
    <property type="evidence" value="ECO:0007669"/>
    <property type="project" value="TreeGrafter"/>
</dbReference>
<accession>A0A151NJ59</accession>
<dbReference type="PANTHER" id="PTHR14024">
    <property type="entry name" value="PERILIPIN"/>
    <property type="match status" value="1"/>
</dbReference>
<reference evidence="4 5" key="1">
    <citation type="journal article" date="2012" name="Genome Biol.">
        <title>Sequencing three crocodilian genomes to illuminate the evolution of archosaurs and amniotes.</title>
        <authorList>
            <person name="St John J.A."/>
            <person name="Braun E.L."/>
            <person name="Isberg S.R."/>
            <person name="Miles L.G."/>
            <person name="Chong A.Y."/>
            <person name="Gongora J."/>
            <person name="Dalzell P."/>
            <person name="Moran C."/>
            <person name="Bed'hom B."/>
            <person name="Abzhanov A."/>
            <person name="Burgess S.C."/>
            <person name="Cooksey A.M."/>
            <person name="Castoe T.A."/>
            <person name="Crawford N.G."/>
            <person name="Densmore L.D."/>
            <person name="Drew J.C."/>
            <person name="Edwards S.V."/>
            <person name="Faircloth B.C."/>
            <person name="Fujita M.K."/>
            <person name="Greenwold M.J."/>
            <person name="Hoffmann F.G."/>
            <person name="Howard J.M."/>
            <person name="Iguchi T."/>
            <person name="Janes D.E."/>
            <person name="Khan S.Y."/>
            <person name="Kohno S."/>
            <person name="de Koning A.J."/>
            <person name="Lance S.L."/>
            <person name="McCarthy F.M."/>
            <person name="McCormack J.E."/>
            <person name="Merchant M.E."/>
            <person name="Peterson D.G."/>
            <person name="Pollock D.D."/>
            <person name="Pourmand N."/>
            <person name="Raney B.J."/>
            <person name="Roessler K.A."/>
            <person name="Sanford J.R."/>
            <person name="Sawyer R.H."/>
            <person name="Schmidt C.J."/>
            <person name="Triplett E.W."/>
            <person name="Tuberville T.D."/>
            <person name="Venegas-Anaya M."/>
            <person name="Howard J.T."/>
            <person name="Jarvis E.D."/>
            <person name="Guillette L.J.Jr."/>
            <person name="Glenn T.C."/>
            <person name="Green R.E."/>
            <person name="Ray D.A."/>
        </authorList>
    </citation>
    <scope>NUCLEOTIDE SEQUENCE [LARGE SCALE GENOMIC DNA]</scope>
    <source>
        <strain evidence="4">KSC_2009_1</strain>
    </source>
</reference>
<name>A0A151NJ59_ALLMI</name>
<evidence type="ECO:0008006" key="6">
    <source>
        <dbReference type="Google" id="ProtNLM"/>
    </source>
</evidence>
<evidence type="ECO:0000256" key="2">
    <source>
        <dbReference type="ARBA" id="ARBA00006311"/>
    </source>
</evidence>
<dbReference type="AlphaFoldDB" id="A0A151NJ59"/>
<comment type="caution">
    <text evidence="4">The sequence shown here is derived from an EMBL/GenBank/DDBJ whole genome shotgun (WGS) entry which is preliminary data.</text>
</comment>
<evidence type="ECO:0000313" key="4">
    <source>
        <dbReference type="EMBL" id="KYO36719.1"/>
    </source>
</evidence>
<comment type="subcellular location">
    <subcellularLocation>
        <location evidence="1">Lipid droplet</location>
    </subcellularLocation>
</comment>
<dbReference type="Gene3D" id="1.20.120.340">
    <property type="entry name" value="Flagellar protein FliS"/>
    <property type="match status" value="1"/>
</dbReference>
<dbReference type="PANTHER" id="PTHR14024:SF51">
    <property type="entry name" value="PERILIPIN-RELATED"/>
    <property type="match status" value="1"/>
</dbReference>
<evidence type="ECO:0000256" key="3">
    <source>
        <dbReference type="ARBA" id="ARBA00022677"/>
    </source>
</evidence>
<dbReference type="Pfam" id="PF03036">
    <property type="entry name" value="Perilipin"/>
    <property type="match status" value="1"/>
</dbReference>
<keyword evidence="5" id="KW-1185">Reference proteome</keyword>
<dbReference type="Proteomes" id="UP000050525">
    <property type="component" value="Unassembled WGS sequence"/>
</dbReference>
<protein>
    <recommendedName>
        <fullName evidence="6">Perilipin</fullName>
    </recommendedName>
</protein>
<organism evidence="4 5">
    <name type="scientific">Alligator mississippiensis</name>
    <name type="common">American alligator</name>
    <dbReference type="NCBI Taxonomy" id="8496"/>
    <lineage>
        <taxon>Eukaryota</taxon>
        <taxon>Metazoa</taxon>
        <taxon>Chordata</taxon>
        <taxon>Craniata</taxon>
        <taxon>Vertebrata</taxon>
        <taxon>Euteleostomi</taxon>
        <taxon>Archelosauria</taxon>
        <taxon>Archosauria</taxon>
        <taxon>Crocodylia</taxon>
        <taxon>Alligatoridae</taxon>
        <taxon>Alligatorinae</taxon>
        <taxon>Alligator</taxon>
    </lineage>
</organism>
<dbReference type="GO" id="GO:0019915">
    <property type="term" value="P:lipid storage"/>
    <property type="evidence" value="ECO:0007669"/>
    <property type="project" value="TreeGrafter"/>
</dbReference>
<dbReference type="EMBL" id="AKHW03002956">
    <property type="protein sequence ID" value="KYO36719.1"/>
    <property type="molecule type" value="Genomic_DNA"/>
</dbReference>
<keyword evidence="3" id="KW-0551">Lipid droplet</keyword>
<dbReference type="Gene3D" id="3.30.720.170">
    <property type="entry name" value="Perilipin, alpha-beta domain"/>
    <property type="match status" value="1"/>
</dbReference>
<dbReference type="GO" id="GO:0005829">
    <property type="term" value="C:cytosol"/>
    <property type="evidence" value="ECO:0007669"/>
    <property type="project" value="TreeGrafter"/>
</dbReference>
<dbReference type="GO" id="GO:0005811">
    <property type="term" value="C:lipid droplet"/>
    <property type="evidence" value="ECO:0007669"/>
    <property type="project" value="UniProtKB-SubCell"/>
</dbReference>
<gene>
    <name evidence="4" type="ORF">Y1Q_0024381</name>
</gene>
<sequence length="289" mass="31512">MSVVRGTVSNIISGATDAMSSHMISTLDLAKGAMHDVVVANSISMVLGSQVAQVVATGLGAVLYKIEELEDLLPMRGQELAKLATPVASLETALAEQQKKQLRYLPGLVSLLMKLLHIAYQQCLERLWHAWQSTQERLNMFYPFTDLVKHIRSKPPGGEQPVGPAAPVVPAAVGAGVAVEQELIWDFLLVWGLCHYAMHILNFCLLEPNLTPSPDPVWGPCLHGCCVVSFTCWLQGFVIHFQIVSSARPFLVLFNQSWAYITKAKLSRFWGGAGQQGLQGSGAVPRLGR</sequence>
<dbReference type="STRING" id="8496.A0A151NJ59"/>